<evidence type="ECO:0000313" key="3">
    <source>
        <dbReference type="Proteomes" id="UP001162891"/>
    </source>
</evidence>
<dbReference type="EMBL" id="AP025591">
    <property type="protein sequence ID" value="BDG02167.1"/>
    <property type="molecule type" value="Genomic_DNA"/>
</dbReference>
<keyword evidence="3" id="KW-1185">Reference proteome</keyword>
<protein>
    <recommendedName>
        <fullName evidence="4">HEAT repeat domain-containing protein</fullName>
    </recommendedName>
</protein>
<organism evidence="2 3">
    <name type="scientific">Anaeromyxobacter oryzae</name>
    <dbReference type="NCBI Taxonomy" id="2918170"/>
    <lineage>
        <taxon>Bacteria</taxon>
        <taxon>Pseudomonadati</taxon>
        <taxon>Myxococcota</taxon>
        <taxon>Myxococcia</taxon>
        <taxon>Myxococcales</taxon>
        <taxon>Cystobacterineae</taxon>
        <taxon>Anaeromyxobacteraceae</taxon>
        <taxon>Anaeromyxobacter</taxon>
    </lineage>
</organism>
<feature type="region of interest" description="Disordered" evidence="1">
    <location>
        <begin position="44"/>
        <end position="85"/>
    </location>
</feature>
<sequence>MASRTLPSGGGPPPRRVLTTPAAAAAVLLAALLLAPVLLPRPEAPERAAPPVERAPSAPSGAAEGASATTEAPRAALPAPSPAPASGWEEDAWYVLDALEALATGRRAGAFAEARAEAIRGDLALFPPGAAELRALLRGGLRERALALVAAAARPPDDEDVLELALRAFDPADPLVVRLLGAELVAALPPERVALHDDALVRAFEAEPDPLVLATALPGLERLDAVPLARIFRTQLVHAAPEMQPVLLRLAASRVGAEALEQLEAATPGLALEAP</sequence>
<dbReference type="Proteomes" id="UP001162891">
    <property type="component" value="Chromosome"/>
</dbReference>
<reference evidence="3" key="1">
    <citation type="journal article" date="2022" name="Int. J. Syst. Evol. Microbiol.">
        <title>Anaeromyxobacter oryzae sp. nov., Anaeromyxobacter diazotrophicus sp. nov. and Anaeromyxobacter paludicola sp. nov., isolated from paddy soils.</title>
        <authorList>
            <person name="Itoh H."/>
            <person name="Xu Z."/>
            <person name="Mise K."/>
            <person name="Masuda Y."/>
            <person name="Ushijima N."/>
            <person name="Hayakawa C."/>
            <person name="Shiratori Y."/>
            <person name="Senoo K."/>
        </authorList>
    </citation>
    <scope>NUCLEOTIDE SEQUENCE [LARGE SCALE GENOMIC DNA]</scope>
    <source>
        <strain evidence="3">Red232</strain>
    </source>
</reference>
<evidence type="ECO:0000313" key="2">
    <source>
        <dbReference type="EMBL" id="BDG02167.1"/>
    </source>
</evidence>
<gene>
    <name evidence="2" type="ORF">AMOR_11630</name>
</gene>
<accession>A0ABN6MQH0</accession>
<dbReference type="RefSeq" id="WP_248359523.1">
    <property type="nucleotide sequence ID" value="NZ_AP025591.1"/>
</dbReference>
<proteinExistence type="predicted"/>
<name>A0ABN6MQH0_9BACT</name>
<evidence type="ECO:0008006" key="4">
    <source>
        <dbReference type="Google" id="ProtNLM"/>
    </source>
</evidence>
<evidence type="ECO:0000256" key="1">
    <source>
        <dbReference type="SAM" id="MobiDB-lite"/>
    </source>
</evidence>
<feature type="compositionally biased region" description="Low complexity" evidence="1">
    <location>
        <begin position="44"/>
        <end position="78"/>
    </location>
</feature>